<keyword evidence="8" id="KW-1185">Reference proteome</keyword>
<evidence type="ECO:0000256" key="4">
    <source>
        <dbReference type="ARBA" id="ARBA00022927"/>
    </source>
</evidence>
<name>A0ABQ8XFC9_9EUKA</name>
<comment type="similarity">
    <text evidence="1 5">Belongs to the importin alpha family.</text>
</comment>
<dbReference type="SUPFAM" id="SSF48371">
    <property type="entry name" value="ARM repeat"/>
    <property type="match status" value="1"/>
</dbReference>
<gene>
    <name evidence="7" type="ORF">M0813_06166</name>
</gene>
<evidence type="ECO:0000313" key="7">
    <source>
        <dbReference type="EMBL" id="KAJ6231219.1"/>
    </source>
</evidence>
<dbReference type="InterPro" id="IPR024931">
    <property type="entry name" value="Importin_alpha"/>
</dbReference>
<dbReference type="Gene3D" id="1.25.10.10">
    <property type="entry name" value="Leucine-rich Repeat Variant"/>
    <property type="match status" value="1"/>
</dbReference>
<evidence type="ECO:0000256" key="3">
    <source>
        <dbReference type="ARBA" id="ARBA00022737"/>
    </source>
</evidence>
<proteinExistence type="inferred from homology"/>
<dbReference type="InterPro" id="IPR000225">
    <property type="entry name" value="Armadillo"/>
</dbReference>
<dbReference type="EMBL" id="JAOAOG010000302">
    <property type="protein sequence ID" value="KAJ6231219.1"/>
    <property type="molecule type" value="Genomic_DNA"/>
</dbReference>
<keyword evidence="2 5" id="KW-0813">Transport</keyword>
<accession>A0ABQ8XFC9</accession>
<protein>
    <recommendedName>
        <fullName evidence="5">Importin subunit alpha</fullName>
    </recommendedName>
</protein>
<evidence type="ECO:0000313" key="8">
    <source>
        <dbReference type="Proteomes" id="UP001150062"/>
    </source>
</evidence>
<evidence type="ECO:0000256" key="6">
    <source>
        <dbReference type="SAM" id="MobiDB-lite"/>
    </source>
</evidence>
<dbReference type="Proteomes" id="UP001150062">
    <property type="component" value="Unassembled WGS sequence"/>
</dbReference>
<keyword evidence="3" id="KW-0677">Repeat</keyword>
<keyword evidence="4 5" id="KW-0653">Protein transport</keyword>
<evidence type="ECO:0000256" key="1">
    <source>
        <dbReference type="ARBA" id="ARBA00010394"/>
    </source>
</evidence>
<sequence>MSYFKKKLERRERKFKKKNNRNKSMKKRSKINVKISKNKRKERLTTRRKIKDTFKNNSFPNLVEDIPTIDDLPKLSKLLFSENIDDIKYSTQAIRKMISEDDDPPIDELFQAKVVNIFVNIIRQSEDQFLQTIWTLANIAGDNMEFRDTVLEDEGIIKRIIKLMQEKEDINIIEYSIWFLTSLCKDSPHPPFELISECIPIFGKYLNSNDQDVVQLCCLGLNETSDGDDKNVNAVLELNCIPRLIEILKDTSDYNTQLYIVKLFGNLTSGSDYKQTQSVLAHSEVLILLQKLLKKSKRTLKKEICFTISNITAGTQPQISQVIETGLIEDILEVMQNSNHSIRQECCWILSNAINGGDDEQVLNMINESLVEAFADFLEDTDSKIIRICLESFEKILQLGDHISEIQGSDENKVLTLIEENEVITKIEKLHQYKKKSIQNLSKKISNNFFNKN</sequence>
<evidence type="ECO:0000256" key="5">
    <source>
        <dbReference type="PIRNR" id="PIRNR005673"/>
    </source>
</evidence>
<dbReference type="SMART" id="SM00185">
    <property type="entry name" value="ARM"/>
    <property type="match status" value="7"/>
</dbReference>
<organism evidence="7 8">
    <name type="scientific">Anaeramoeba flamelloides</name>
    <dbReference type="NCBI Taxonomy" id="1746091"/>
    <lineage>
        <taxon>Eukaryota</taxon>
        <taxon>Metamonada</taxon>
        <taxon>Anaeramoebidae</taxon>
        <taxon>Anaeramoeba</taxon>
    </lineage>
</organism>
<comment type="caution">
    <text evidence="7">The sequence shown here is derived from an EMBL/GenBank/DDBJ whole genome shotgun (WGS) entry which is preliminary data.</text>
</comment>
<evidence type="ECO:0000256" key="2">
    <source>
        <dbReference type="ARBA" id="ARBA00022448"/>
    </source>
</evidence>
<dbReference type="InterPro" id="IPR011989">
    <property type="entry name" value="ARM-like"/>
</dbReference>
<reference evidence="7" key="1">
    <citation type="submission" date="2022-08" db="EMBL/GenBank/DDBJ databases">
        <title>Novel sulfate-reducing endosymbionts in the free-living metamonad Anaeramoeba.</title>
        <authorList>
            <person name="Jerlstrom-Hultqvist J."/>
            <person name="Cepicka I."/>
            <person name="Gallot-Lavallee L."/>
            <person name="Salas-Leiva D."/>
            <person name="Curtis B.A."/>
            <person name="Zahonova K."/>
            <person name="Pipaliya S."/>
            <person name="Dacks J."/>
            <person name="Roger A.J."/>
        </authorList>
    </citation>
    <scope>NUCLEOTIDE SEQUENCE</scope>
    <source>
        <strain evidence="7">Schooner1</strain>
    </source>
</reference>
<dbReference type="InterPro" id="IPR016024">
    <property type="entry name" value="ARM-type_fold"/>
</dbReference>
<feature type="region of interest" description="Disordered" evidence="6">
    <location>
        <begin position="1"/>
        <end position="29"/>
    </location>
</feature>
<dbReference type="PANTHER" id="PTHR23316">
    <property type="entry name" value="IMPORTIN ALPHA"/>
    <property type="match status" value="1"/>
</dbReference>
<dbReference type="PIRSF" id="PIRSF005673">
    <property type="entry name" value="Importin_alpha"/>
    <property type="match status" value="1"/>
</dbReference>